<proteinExistence type="inferred from homology"/>
<evidence type="ECO:0000256" key="1">
    <source>
        <dbReference type="ARBA" id="ARBA00004442"/>
    </source>
</evidence>
<protein>
    <submittedName>
        <fullName evidence="8">Membrane protein</fullName>
    </submittedName>
</protein>
<sequence length="474" mass="53106">MNQSYQKIFLLLTVLFVWGCTNDLEIAPTDLIDSGVAYENVADLESGLAAVYALFPKSPTLRTSTYQTALCKMASKGRNIGSSAYNWQYTPDTPSLMSDYGWSGYYSVINALNLLLIAADQVPLPTDADVALANQIKGEAYGLRALAHFELFRIFSESYTQEGASAMPYMLAPQVGEPPRNTVAEVYNFLKEDLQQSAAFQQQGSREDNELEYIYFNENAVKALEARIALYEKDYPTAIQKATEVLNVKDIIPQGNYADMFDFDAPDNAEVLFKFDIPAESGRIGNLWRDNSGLVNFFPTQDFINAFASNSLGDPELDVRFEVQVAEDADQIEQTQIVGKYIGGNSAVNAGDLIVFRSSEMLLIRAEAYYFNNQQSNALQDIDRLRSERISGFTNGGENGLSILNAIKQQRLLEMSFEGHQWFDLRRWGDPVIRVDVTTVNTPKVLVSSDHRFVMPIPQHEMLANDNMRQNSGY</sequence>
<dbReference type="Gene3D" id="1.25.40.900">
    <property type="match status" value="1"/>
</dbReference>
<dbReference type="GO" id="GO:0009279">
    <property type="term" value="C:cell outer membrane"/>
    <property type="evidence" value="ECO:0007669"/>
    <property type="project" value="UniProtKB-SubCell"/>
</dbReference>
<evidence type="ECO:0000256" key="3">
    <source>
        <dbReference type="ARBA" id="ARBA00022729"/>
    </source>
</evidence>
<name>A0AAN4VTV0_9BACT</name>
<evidence type="ECO:0000256" key="5">
    <source>
        <dbReference type="ARBA" id="ARBA00023237"/>
    </source>
</evidence>
<accession>A0AAN4VTV0</accession>
<evidence type="ECO:0000256" key="4">
    <source>
        <dbReference type="ARBA" id="ARBA00023136"/>
    </source>
</evidence>
<keyword evidence="4" id="KW-0472">Membrane</keyword>
<dbReference type="Pfam" id="PF07980">
    <property type="entry name" value="SusD_RagB"/>
    <property type="match status" value="1"/>
</dbReference>
<feature type="domain" description="RagB/SusD" evidence="6">
    <location>
        <begin position="346"/>
        <end position="474"/>
    </location>
</feature>
<evidence type="ECO:0000256" key="2">
    <source>
        <dbReference type="ARBA" id="ARBA00006275"/>
    </source>
</evidence>
<keyword evidence="3" id="KW-0732">Signal</keyword>
<dbReference type="Pfam" id="PF14322">
    <property type="entry name" value="SusD-like_3"/>
    <property type="match status" value="1"/>
</dbReference>
<dbReference type="Proteomes" id="UP001310022">
    <property type="component" value="Unassembled WGS sequence"/>
</dbReference>
<dbReference type="SUPFAM" id="SSF48452">
    <property type="entry name" value="TPR-like"/>
    <property type="match status" value="1"/>
</dbReference>
<feature type="domain" description="SusD-like N-terminal" evidence="7">
    <location>
        <begin position="44"/>
        <end position="230"/>
    </location>
</feature>
<evidence type="ECO:0000313" key="8">
    <source>
        <dbReference type="EMBL" id="GJM59984.1"/>
    </source>
</evidence>
<keyword evidence="5" id="KW-0998">Cell outer membrane</keyword>
<gene>
    <name evidence="8" type="ORF">PEDI_05360</name>
</gene>
<evidence type="ECO:0000259" key="7">
    <source>
        <dbReference type="Pfam" id="PF14322"/>
    </source>
</evidence>
<organism evidence="8 9">
    <name type="scientific">Persicobacter diffluens</name>
    <dbReference type="NCBI Taxonomy" id="981"/>
    <lineage>
        <taxon>Bacteria</taxon>
        <taxon>Pseudomonadati</taxon>
        <taxon>Bacteroidota</taxon>
        <taxon>Cytophagia</taxon>
        <taxon>Cytophagales</taxon>
        <taxon>Persicobacteraceae</taxon>
        <taxon>Persicobacter</taxon>
    </lineage>
</organism>
<dbReference type="InterPro" id="IPR012944">
    <property type="entry name" value="SusD_RagB_dom"/>
</dbReference>
<dbReference type="CDD" id="cd08977">
    <property type="entry name" value="SusD"/>
    <property type="match status" value="1"/>
</dbReference>
<evidence type="ECO:0000259" key="6">
    <source>
        <dbReference type="Pfam" id="PF07980"/>
    </source>
</evidence>
<dbReference type="InterPro" id="IPR011990">
    <property type="entry name" value="TPR-like_helical_dom_sf"/>
</dbReference>
<comment type="similarity">
    <text evidence="2">Belongs to the SusD family.</text>
</comment>
<dbReference type="InterPro" id="IPR033985">
    <property type="entry name" value="SusD-like_N"/>
</dbReference>
<comment type="subcellular location">
    <subcellularLocation>
        <location evidence="1">Cell outer membrane</location>
    </subcellularLocation>
</comment>
<evidence type="ECO:0000313" key="9">
    <source>
        <dbReference type="Proteomes" id="UP001310022"/>
    </source>
</evidence>
<dbReference type="Gene3D" id="1.25.40.390">
    <property type="match status" value="1"/>
</dbReference>
<comment type="caution">
    <text evidence="8">The sequence shown here is derived from an EMBL/GenBank/DDBJ whole genome shotgun (WGS) entry which is preliminary data.</text>
</comment>
<dbReference type="Gene3D" id="2.20.20.130">
    <property type="match status" value="1"/>
</dbReference>
<dbReference type="RefSeq" id="WP_338235878.1">
    <property type="nucleotide sequence ID" value="NZ_BQKE01000001.1"/>
</dbReference>
<dbReference type="EMBL" id="BQKE01000001">
    <property type="protein sequence ID" value="GJM59984.1"/>
    <property type="molecule type" value="Genomic_DNA"/>
</dbReference>
<reference evidence="8 9" key="1">
    <citation type="submission" date="2021-12" db="EMBL/GenBank/DDBJ databases">
        <title>Genome sequencing of bacteria with rrn-lacking chromosome and rrn-plasmid.</title>
        <authorList>
            <person name="Anda M."/>
            <person name="Iwasaki W."/>
        </authorList>
    </citation>
    <scope>NUCLEOTIDE SEQUENCE [LARGE SCALE GENOMIC DNA]</scope>
    <source>
        <strain evidence="8 9">NBRC 15940</strain>
    </source>
</reference>
<keyword evidence="9" id="KW-1185">Reference proteome</keyword>
<dbReference type="AlphaFoldDB" id="A0AAN4VTV0"/>